<dbReference type="Proteomes" id="UP001060085">
    <property type="component" value="Linkage Group LG05"/>
</dbReference>
<accession>A0ACC0AQA8</accession>
<gene>
    <name evidence="1" type="ORF">M9H77_21955</name>
</gene>
<keyword evidence="2" id="KW-1185">Reference proteome</keyword>
<organism evidence="1 2">
    <name type="scientific">Catharanthus roseus</name>
    <name type="common">Madagascar periwinkle</name>
    <name type="synonym">Vinca rosea</name>
    <dbReference type="NCBI Taxonomy" id="4058"/>
    <lineage>
        <taxon>Eukaryota</taxon>
        <taxon>Viridiplantae</taxon>
        <taxon>Streptophyta</taxon>
        <taxon>Embryophyta</taxon>
        <taxon>Tracheophyta</taxon>
        <taxon>Spermatophyta</taxon>
        <taxon>Magnoliopsida</taxon>
        <taxon>eudicotyledons</taxon>
        <taxon>Gunneridae</taxon>
        <taxon>Pentapetalae</taxon>
        <taxon>asterids</taxon>
        <taxon>lamiids</taxon>
        <taxon>Gentianales</taxon>
        <taxon>Apocynaceae</taxon>
        <taxon>Rauvolfioideae</taxon>
        <taxon>Vinceae</taxon>
        <taxon>Catharanthinae</taxon>
        <taxon>Catharanthus</taxon>
    </lineage>
</organism>
<protein>
    <submittedName>
        <fullName evidence="1">Uncharacterized protein</fullName>
    </submittedName>
</protein>
<evidence type="ECO:0000313" key="1">
    <source>
        <dbReference type="EMBL" id="KAI5662632.1"/>
    </source>
</evidence>
<sequence>METANLSSIWLNEDDHQDHQLPKMISYDHNLSKTIENKSFPPLMNDQNLPSVQFRPLKKIKTNSVPLFLPPPPPSRFVFPLSLQEPDQIATISSWQQKPPEETHNWRRQNMISFGQMVPLKSTSKLYRGVRQRHWGKWVSEIRLPRKRTRLWLGTFTTPEEAALAYDRQAFKLRGETAKLNFPHLFLKSAGISNSSAVLTTDNSDQKDCLMKSEDGPSNKSIIKDHSDQVSDYKTGNEVPDGFFHEGICGIFNNGINDSDSFLRNPFWDVNISDFLQESDIYES</sequence>
<proteinExistence type="predicted"/>
<evidence type="ECO:0000313" key="2">
    <source>
        <dbReference type="Proteomes" id="UP001060085"/>
    </source>
</evidence>
<reference evidence="2" key="1">
    <citation type="journal article" date="2023" name="Nat. Plants">
        <title>Single-cell RNA sequencing provides a high-resolution roadmap for understanding the multicellular compartmentation of specialized metabolism.</title>
        <authorList>
            <person name="Sun S."/>
            <person name="Shen X."/>
            <person name="Li Y."/>
            <person name="Li Y."/>
            <person name="Wang S."/>
            <person name="Li R."/>
            <person name="Zhang H."/>
            <person name="Shen G."/>
            <person name="Guo B."/>
            <person name="Wei J."/>
            <person name="Xu J."/>
            <person name="St-Pierre B."/>
            <person name="Chen S."/>
            <person name="Sun C."/>
        </authorList>
    </citation>
    <scope>NUCLEOTIDE SEQUENCE [LARGE SCALE GENOMIC DNA]</scope>
</reference>
<dbReference type="EMBL" id="CM044705">
    <property type="protein sequence ID" value="KAI5662632.1"/>
    <property type="molecule type" value="Genomic_DNA"/>
</dbReference>
<name>A0ACC0AQA8_CATRO</name>
<comment type="caution">
    <text evidence="1">The sequence shown here is derived from an EMBL/GenBank/DDBJ whole genome shotgun (WGS) entry which is preliminary data.</text>
</comment>